<organism evidence="1 2">
    <name type="scientific">Didymella pomorum</name>
    <dbReference type="NCBI Taxonomy" id="749634"/>
    <lineage>
        <taxon>Eukaryota</taxon>
        <taxon>Fungi</taxon>
        <taxon>Dikarya</taxon>
        <taxon>Ascomycota</taxon>
        <taxon>Pezizomycotina</taxon>
        <taxon>Dothideomycetes</taxon>
        <taxon>Pleosporomycetidae</taxon>
        <taxon>Pleosporales</taxon>
        <taxon>Pleosporineae</taxon>
        <taxon>Didymellaceae</taxon>
        <taxon>Didymella</taxon>
    </lineage>
</organism>
<accession>A0A9W8ZHX0</accession>
<comment type="caution">
    <text evidence="1">The sequence shown here is derived from an EMBL/GenBank/DDBJ whole genome shotgun (WGS) entry which is preliminary data.</text>
</comment>
<dbReference type="EMBL" id="JAPEVA010000012">
    <property type="protein sequence ID" value="KAJ4409244.1"/>
    <property type="molecule type" value="Genomic_DNA"/>
</dbReference>
<protein>
    <submittedName>
        <fullName evidence="1">Uncharacterized protein</fullName>
    </submittedName>
</protein>
<evidence type="ECO:0000313" key="2">
    <source>
        <dbReference type="Proteomes" id="UP001140510"/>
    </source>
</evidence>
<name>A0A9W8ZHX0_9PLEO</name>
<sequence length="84" mass="9012">MANFIADPSSRSIAIDPSLKRRLGGSHDVYVANIDGMCGALAEMMNKLALGTDGKLQEMRLYNDNLSQLTGKSLSLLSLQDVVA</sequence>
<dbReference type="AlphaFoldDB" id="A0A9W8ZHX0"/>
<proteinExistence type="predicted"/>
<reference evidence="1" key="1">
    <citation type="submission" date="2022-10" db="EMBL/GenBank/DDBJ databases">
        <title>Tapping the CABI collections for fungal endophytes: first genome assemblies for Collariella, Neodidymelliopsis, Ascochyta clinopodiicola, Didymella pomorum, Didymosphaeria variabile, Neocosmospora piperis and Neocucurbitaria cava.</title>
        <authorList>
            <person name="Hill R."/>
        </authorList>
    </citation>
    <scope>NUCLEOTIDE SEQUENCE</scope>
    <source>
        <strain evidence="1">IMI 355091</strain>
    </source>
</reference>
<keyword evidence="2" id="KW-1185">Reference proteome</keyword>
<dbReference type="Proteomes" id="UP001140510">
    <property type="component" value="Unassembled WGS sequence"/>
</dbReference>
<gene>
    <name evidence="1" type="ORF">N0V91_002599</name>
</gene>
<dbReference type="OrthoDB" id="3565018at2759"/>
<evidence type="ECO:0000313" key="1">
    <source>
        <dbReference type="EMBL" id="KAJ4409244.1"/>
    </source>
</evidence>